<name>A0A087GXK4_ARAAL</name>
<evidence type="ECO:0000313" key="2">
    <source>
        <dbReference type="Proteomes" id="UP000029120"/>
    </source>
</evidence>
<dbReference type="AlphaFoldDB" id="A0A087GXK4"/>
<dbReference type="Proteomes" id="UP000029120">
    <property type="component" value="Chromosome 5"/>
</dbReference>
<dbReference type="EMBL" id="CM002873">
    <property type="protein sequence ID" value="KFK34606.1"/>
    <property type="molecule type" value="Genomic_DNA"/>
</dbReference>
<proteinExistence type="predicted"/>
<dbReference type="Gramene" id="KFK34606">
    <property type="protein sequence ID" value="KFK34606"/>
    <property type="gene ID" value="AALP_AA5G167400"/>
</dbReference>
<keyword evidence="2" id="KW-1185">Reference proteome</keyword>
<gene>
    <name evidence="1" type="ordered locus">AALP_Aa5g167400</name>
</gene>
<sequence length="78" mass="8817">MVYLKSVVLYQFVSEGGSYLVIGFANVRLGETPFNDQLLHNEFIMSQHVEHERSYNSVPPMGSFDLNLLVPKGLDSQI</sequence>
<protein>
    <submittedName>
        <fullName evidence="1">Uncharacterized protein</fullName>
    </submittedName>
</protein>
<accession>A0A087GXK4</accession>
<reference evidence="2" key="1">
    <citation type="journal article" date="2015" name="Nat. Plants">
        <title>Genome expansion of Arabis alpina linked with retrotransposition and reduced symmetric DNA methylation.</title>
        <authorList>
            <person name="Willing E.M."/>
            <person name="Rawat V."/>
            <person name="Mandakova T."/>
            <person name="Maumus F."/>
            <person name="James G.V."/>
            <person name="Nordstroem K.J."/>
            <person name="Becker C."/>
            <person name="Warthmann N."/>
            <person name="Chica C."/>
            <person name="Szarzynska B."/>
            <person name="Zytnicki M."/>
            <person name="Albani M.C."/>
            <person name="Kiefer C."/>
            <person name="Bergonzi S."/>
            <person name="Castaings L."/>
            <person name="Mateos J.L."/>
            <person name="Berns M.C."/>
            <person name="Bujdoso N."/>
            <person name="Piofczyk T."/>
            <person name="de Lorenzo L."/>
            <person name="Barrero-Sicilia C."/>
            <person name="Mateos I."/>
            <person name="Piednoel M."/>
            <person name="Hagmann J."/>
            <person name="Chen-Min-Tao R."/>
            <person name="Iglesias-Fernandez R."/>
            <person name="Schuster S.C."/>
            <person name="Alonso-Blanco C."/>
            <person name="Roudier F."/>
            <person name="Carbonero P."/>
            <person name="Paz-Ares J."/>
            <person name="Davis S.J."/>
            <person name="Pecinka A."/>
            <person name="Quesneville H."/>
            <person name="Colot V."/>
            <person name="Lysak M.A."/>
            <person name="Weigel D."/>
            <person name="Coupland G."/>
            <person name="Schneeberger K."/>
        </authorList>
    </citation>
    <scope>NUCLEOTIDE SEQUENCE [LARGE SCALE GENOMIC DNA]</scope>
    <source>
        <strain evidence="2">cv. Pajares</strain>
    </source>
</reference>
<organism evidence="1 2">
    <name type="scientific">Arabis alpina</name>
    <name type="common">Alpine rock-cress</name>
    <dbReference type="NCBI Taxonomy" id="50452"/>
    <lineage>
        <taxon>Eukaryota</taxon>
        <taxon>Viridiplantae</taxon>
        <taxon>Streptophyta</taxon>
        <taxon>Embryophyta</taxon>
        <taxon>Tracheophyta</taxon>
        <taxon>Spermatophyta</taxon>
        <taxon>Magnoliopsida</taxon>
        <taxon>eudicotyledons</taxon>
        <taxon>Gunneridae</taxon>
        <taxon>Pentapetalae</taxon>
        <taxon>rosids</taxon>
        <taxon>malvids</taxon>
        <taxon>Brassicales</taxon>
        <taxon>Brassicaceae</taxon>
        <taxon>Arabideae</taxon>
        <taxon>Arabis</taxon>
    </lineage>
</organism>
<evidence type="ECO:0000313" key="1">
    <source>
        <dbReference type="EMBL" id="KFK34606.1"/>
    </source>
</evidence>